<dbReference type="STRING" id="29364.SAMN04487772_10330"/>
<gene>
    <name evidence="2" type="ORF">SAMN04487772_10330</name>
</gene>
<evidence type="ECO:0000256" key="1">
    <source>
        <dbReference type="SAM" id="SignalP"/>
    </source>
</evidence>
<dbReference type="OrthoDB" id="9928187at2"/>
<keyword evidence="3" id="KW-1185">Reference proteome</keyword>
<dbReference type="EMBL" id="FOHN01000003">
    <property type="protein sequence ID" value="SES77290.1"/>
    <property type="molecule type" value="Genomic_DNA"/>
</dbReference>
<evidence type="ECO:0000313" key="3">
    <source>
        <dbReference type="Proteomes" id="UP000199800"/>
    </source>
</evidence>
<dbReference type="RefSeq" id="WP_092476013.1">
    <property type="nucleotide sequence ID" value="NZ_FOHN01000003.1"/>
</dbReference>
<feature type="signal peptide" evidence="1">
    <location>
        <begin position="1"/>
        <end position="24"/>
    </location>
</feature>
<protein>
    <submittedName>
        <fullName evidence="2">Uncharacterized protein</fullName>
    </submittedName>
</protein>
<evidence type="ECO:0000313" key="2">
    <source>
        <dbReference type="EMBL" id="SES77290.1"/>
    </source>
</evidence>
<accession>A0A1H9Z6V1</accession>
<dbReference type="Proteomes" id="UP000199800">
    <property type="component" value="Unassembled WGS sequence"/>
</dbReference>
<keyword evidence="1" id="KW-0732">Signal</keyword>
<organism evidence="2 3">
    <name type="scientific">[Clostridium] polysaccharolyticum</name>
    <dbReference type="NCBI Taxonomy" id="29364"/>
    <lineage>
        <taxon>Bacteria</taxon>
        <taxon>Bacillati</taxon>
        <taxon>Bacillota</taxon>
        <taxon>Clostridia</taxon>
        <taxon>Lachnospirales</taxon>
        <taxon>Lachnospiraceae</taxon>
    </lineage>
</organism>
<feature type="chain" id="PRO_5011594383" evidence="1">
    <location>
        <begin position="25"/>
        <end position="119"/>
    </location>
</feature>
<reference evidence="2 3" key="1">
    <citation type="submission" date="2016-10" db="EMBL/GenBank/DDBJ databases">
        <authorList>
            <person name="de Groot N.N."/>
        </authorList>
    </citation>
    <scope>NUCLEOTIDE SEQUENCE [LARGE SCALE GENOMIC DNA]</scope>
    <source>
        <strain evidence="2 3">DSM 1801</strain>
    </source>
</reference>
<name>A0A1H9Z6V1_9FIRM</name>
<proteinExistence type="predicted"/>
<sequence length="119" mass="13190">MKNKLKLGVMILAAGIVASITVSAMTITPYANRETGGVTLRVVAWFNSGYKTTSSDATYGVQANKYIKQCWVRIKEGSYDQTEYSEAFTRAEAKQGKAELSKTNNPFSDATLTWGWKYN</sequence>
<dbReference type="AlphaFoldDB" id="A0A1H9Z6V1"/>